<evidence type="ECO:0000256" key="2">
    <source>
        <dbReference type="ARBA" id="ARBA00022692"/>
    </source>
</evidence>
<keyword evidence="8" id="KW-1185">Reference proteome</keyword>
<dbReference type="GO" id="GO:0016874">
    <property type="term" value="F:ligase activity"/>
    <property type="evidence" value="ECO:0007669"/>
    <property type="project" value="UniProtKB-KW"/>
</dbReference>
<dbReference type="Pfam" id="PF04932">
    <property type="entry name" value="Wzy_C"/>
    <property type="match status" value="1"/>
</dbReference>
<dbReference type="AlphaFoldDB" id="A0A9X3MN92"/>
<feature type="transmembrane region" description="Helical" evidence="5">
    <location>
        <begin position="117"/>
        <end position="135"/>
    </location>
</feature>
<dbReference type="InterPro" id="IPR051533">
    <property type="entry name" value="WaaL-like"/>
</dbReference>
<feature type="transmembrane region" description="Helical" evidence="5">
    <location>
        <begin position="32"/>
        <end position="50"/>
    </location>
</feature>
<reference evidence="7" key="1">
    <citation type="submission" date="2022-10" db="EMBL/GenBank/DDBJ databases">
        <title>The WGS of Solirubrobacter ginsenosidimutans DSM 21036.</title>
        <authorList>
            <person name="Jiang Z."/>
        </authorList>
    </citation>
    <scope>NUCLEOTIDE SEQUENCE</scope>
    <source>
        <strain evidence="7">DSM 21036</strain>
    </source>
</reference>
<feature type="transmembrane region" description="Helical" evidence="5">
    <location>
        <begin position="57"/>
        <end position="82"/>
    </location>
</feature>
<sequence length="478" mass="48861">MRRFDLVLAVPVLLGPAALAFAKGGYFDVPRLVAGVVACALVIVVAARDARPIPRSAYVAVGGLAALTAWTGLSILWAPIAGAASDDFQRVLLYLFAFVAAIAVLRPPEVRRLVEPVLLAGIVAAALYGLSERLLPGVFSLENLPSADNRLAWPLTYWNAMGALAGMGLVLAAWIPSRAAIATAPLLGLACYLTFSRGALGATAAGLAVLVALAPTVAQARRAAVAAGGAALAALATVPLSAVEAPGGSAAQGAAMLAVLVALGTAAAWLAEPRGVPRLIVADRDLPGAPPRVASPDPATPPARVVPHLRWAALGALALALVVTAVAVTRVERTSGGGPAQGADPSRLVSAQSNRYEYWRVAASAFADHPLQGGGSGSFRTAWLRERTIDETVRDAHSLYFETAAELGLVGLLALAVFLFGIVSMARRSPEAAGAIGALAVYAVHAGLDWDWEMPALTLVALTLAARLATADAPPDAS</sequence>
<dbReference type="PANTHER" id="PTHR37422:SF23">
    <property type="entry name" value="TEICHURONIC ACID BIOSYNTHESIS PROTEIN TUAE"/>
    <property type="match status" value="1"/>
</dbReference>
<feature type="transmembrane region" description="Helical" evidence="5">
    <location>
        <begin position="309"/>
        <end position="328"/>
    </location>
</feature>
<evidence type="ECO:0000256" key="3">
    <source>
        <dbReference type="ARBA" id="ARBA00022989"/>
    </source>
</evidence>
<evidence type="ECO:0000256" key="4">
    <source>
        <dbReference type="ARBA" id="ARBA00023136"/>
    </source>
</evidence>
<feature type="transmembrane region" description="Helical" evidence="5">
    <location>
        <begin position="407"/>
        <end position="426"/>
    </location>
</feature>
<evidence type="ECO:0000259" key="6">
    <source>
        <dbReference type="Pfam" id="PF04932"/>
    </source>
</evidence>
<feature type="transmembrane region" description="Helical" evidence="5">
    <location>
        <begin position="254"/>
        <end position="271"/>
    </location>
</feature>
<comment type="caution">
    <text evidence="7">The sequence shown here is derived from an EMBL/GenBank/DDBJ whole genome shotgun (WGS) entry which is preliminary data.</text>
</comment>
<protein>
    <submittedName>
        <fullName evidence="7">O-antigen ligase family protein</fullName>
    </submittedName>
</protein>
<dbReference type="EMBL" id="JAPDOD010000003">
    <property type="protein sequence ID" value="MDA0159604.1"/>
    <property type="molecule type" value="Genomic_DNA"/>
</dbReference>
<comment type="subcellular location">
    <subcellularLocation>
        <location evidence="1">Membrane</location>
        <topology evidence="1">Multi-pass membrane protein</topology>
    </subcellularLocation>
</comment>
<accession>A0A9X3MN92</accession>
<feature type="domain" description="O-antigen ligase-related" evidence="6">
    <location>
        <begin position="254"/>
        <end position="415"/>
    </location>
</feature>
<gene>
    <name evidence="7" type="ORF">OM076_04965</name>
</gene>
<dbReference type="InterPro" id="IPR007016">
    <property type="entry name" value="O-antigen_ligase-rel_domated"/>
</dbReference>
<keyword evidence="7" id="KW-0436">Ligase</keyword>
<dbReference type="Proteomes" id="UP001149140">
    <property type="component" value="Unassembled WGS sequence"/>
</dbReference>
<name>A0A9X3MN92_9ACTN</name>
<evidence type="ECO:0000313" key="8">
    <source>
        <dbReference type="Proteomes" id="UP001149140"/>
    </source>
</evidence>
<proteinExistence type="predicted"/>
<dbReference type="PANTHER" id="PTHR37422">
    <property type="entry name" value="TEICHURONIC ACID BIOSYNTHESIS PROTEIN TUAE"/>
    <property type="match status" value="1"/>
</dbReference>
<dbReference type="GO" id="GO:0016020">
    <property type="term" value="C:membrane"/>
    <property type="evidence" value="ECO:0007669"/>
    <property type="project" value="UniProtKB-SubCell"/>
</dbReference>
<evidence type="ECO:0000313" key="7">
    <source>
        <dbReference type="EMBL" id="MDA0159604.1"/>
    </source>
</evidence>
<feature type="transmembrane region" description="Helical" evidence="5">
    <location>
        <begin position="187"/>
        <end position="211"/>
    </location>
</feature>
<organism evidence="7 8">
    <name type="scientific">Solirubrobacter ginsenosidimutans</name>
    <dbReference type="NCBI Taxonomy" id="490573"/>
    <lineage>
        <taxon>Bacteria</taxon>
        <taxon>Bacillati</taxon>
        <taxon>Actinomycetota</taxon>
        <taxon>Thermoleophilia</taxon>
        <taxon>Solirubrobacterales</taxon>
        <taxon>Solirubrobacteraceae</taxon>
        <taxon>Solirubrobacter</taxon>
    </lineage>
</organism>
<evidence type="ECO:0000256" key="5">
    <source>
        <dbReference type="SAM" id="Phobius"/>
    </source>
</evidence>
<keyword evidence="2 5" id="KW-0812">Transmembrane</keyword>
<keyword evidence="3 5" id="KW-1133">Transmembrane helix</keyword>
<keyword evidence="4 5" id="KW-0472">Membrane</keyword>
<feature type="transmembrane region" description="Helical" evidence="5">
    <location>
        <begin position="88"/>
        <end position="105"/>
    </location>
</feature>
<evidence type="ECO:0000256" key="1">
    <source>
        <dbReference type="ARBA" id="ARBA00004141"/>
    </source>
</evidence>
<feature type="transmembrane region" description="Helical" evidence="5">
    <location>
        <begin position="155"/>
        <end position="175"/>
    </location>
</feature>